<dbReference type="EMBL" id="KY684111">
    <property type="protein sequence ID" value="ARF12305.1"/>
    <property type="molecule type" value="Genomic_DNA"/>
</dbReference>
<dbReference type="Pfam" id="PF24308">
    <property type="entry name" value="DUF7487"/>
    <property type="match status" value="1"/>
</dbReference>
<sequence>MKLPIDTVRNEFINRGHIPVFDTYNHTKEQLEYYCKCGNPNVCSITLDNLKKGADNCFICSKKKRKKTNNQKYGTDYPIQSKNVKDKIKENNLEKYGVEYPAQSKKIYQKVKQTTLQRYGVENANQSNVIKEKKKKNNLEKYGVEHHMQNKQISDKVKQTNVQKYGVEMPLMSNVIREKIKQTNIEKYGVEYPLCQLEEIKEKSKQTILKKYGVSHVSQCKEIFERQQLSGFRRKPFIFPDSTEIIQVQGYEPFCLNDLLQNEHITENDLLDGYENMPTIKYSSDDKIHCYYPDIYIPSKNLIIEVKSIYTYERYKEINLIKLEATKQNGYNVEIRIYNEKGKCIKKIY</sequence>
<accession>A0A1V0SKN3</accession>
<reference evidence="2" key="1">
    <citation type="journal article" date="2017" name="Science">
        <title>Giant viruses with an expanded complement of translation system components.</title>
        <authorList>
            <person name="Schulz F."/>
            <person name="Yutin N."/>
            <person name="Ivanova N.N."/>
            <person name="Ortega D.R."/>
            <person name="Lee T.K."/>
            <person name="Vierheilig J."/>
            <person name="Daims H."/>
            <person name="Horn M."/>
            <person name="Wagner M."/>
            <person name="Jensen G.J."/>
            <person name="Kyrpides N.C."/>
            <person name="Koonin E.V."/>
            <person name="Woyke T."/>
        </authorList>
    </citation>
    <scope>NUCLEOTIDE SEQUENCE</scope>
    <source>
        <strain evidence="2">KNV1</strain>
    </source>
</reference>
<evidence type="ECO:0000259" key="1">
    <source>
        <dbReference type="Pfam" id="PF24308"/>
    </source>
</evidence>
<dbReference type="InterPro" id="IPR055910">
    <property type="entry name" value="DUF7487"/>
</dbReference>
<feature type="domain" description="DUF7487" evidence="1">
    <location>
        <begin position="110"/>
        <end position="331"/>
    </location>
</feature>
<protein>
    <submittedName>
        <fullName evidence="2">Csr/MutH/archaeal HJR family nuclease</fullName>
    </submittedName>
</protein>
<evidence type="ECO:0000313" key="2">
    <source>
        <dbReference type="EMBL" id="ARF12305.1"/>
    </source>
</evidence>
<name>A0A1V0SKN3_9VIRU</name>
<organism evidence="2">
    <name type="scientific">Klosneuvirus KNV1</name>
    <dbReference type="NCBI Taxonomy" id="1977640"/>
    <lineage>
        <taxon>Viruses</taxon>
        <taxon>Varidnaviria</taxon>
        <taxon>Bamfordvirae</taxon>
        <taxon>Nucleocytoviricota</taxon>
        <taxon>Megaviricetes</taxon>
        <taxon>Imitervirales</taxon>
        <taxon>Mimiviridae</taxon>
        <taxon>Klosneuvirinae</taxon>
        <taxon>Klosneuvirus</taxon>
    </lineage>
</organism>
<proteinExistence type="predicted"/>
<gene>
    <name evidence="2" type="ORF">Klosneuvirus_4_120</name>
</gene>